<feature type="region of interest" description="Disordered" evidence="1">
    <location>
        <begin position="322"/>
        <end position="354"/>
    </location>
</feature>
<dbReference type="STRING" id="51670.SAMN04488557_1976"/>
<dbReference type="RefSeq" id="WP_177228115.1">
    <property type="nucleotide sequence ID" value="NZ_FPCH01000002.1"/>
</dbReference>
<reference evidence="3" key="1">
    <citation type="submission" date="2016-10" db="EMBL/GenBank/DDBJ databases">
        <authorList>
            <person name="Varghese N."/>
            <person name="Submissions S."/>
        </authorList>
    </citation>
    <scope>NUCLEOTIDE SEQUENCE [LARGE SCALE GENOMIC DNA]</scope>
    <source>
        <strain evidence="3">DSM 1565</strain>
    </source>
</reference>
<evidence type="ECO:0000256" key="1">
    <source>
        <dbReference type="SAM" id="MobiDB-lite"/>
    </source>
</evidence>
<name>A0A1I7NFI9_9HYPH</name>
<gene>
    <name evidence="2" type="ORF">SAMN04488557_1976</name>
</gene>
<accession>A0A1I7NFI9</accession>
<keyword evidence="3" id="KW-1185">Reference proteome</keyword>
<dbReference type="AlphaFoldDB" id="A0A1I7NFI9"/>
<sequence>MQEGSLYRGDIVEVRSSREILATLDEQGALGAMSFMPEMIPYLGRRFTVSARADKICDTIGSTLRSRRMTDTVLLDDLRCDGTAHGGCQAECRIYWKEAWLKKVDKLSAPAVAQNAADIAALRARIEPNVRASGEGEGDDVRWKCQVTEANRASAPLSNTDPRPYFNELLSGNVGPLTFVEVMLRAAYMQPMHRFKILRWPKGPNVKSPPRPEPLNLQPGEWVRVKSQEAIEATLTTTGNNRGLHFDIEMVPFCNQVMQVRGTVTQIIEEHTGRMLRFRNECIKLEDAVCSGKRSTGRFFCPRKIYPYWREAWLERVDPPGVPNSKHGRGAPAKCPGGEAAATQWEASGSDERI</sequence>
<evidence type="ECO:0000313" key="3">
    <source>
        <dbReference type="Proteomes" id="UP000199423"/>
    </source>
</evidence>
<evidence type="ECO:0000313" key="2">
    <source>
        <dbReference type="EMBL" id="SFV33419.1"/>
    </source>
</evidence>
<dbReference type="EMBL" id="FPCH01000002">
    <property type="protein sequence ID" value="SFV33419.1"/>
    <property type="molecule type" value="Genomic_DNA"/>
</dbReference>
<dbReference type="Proteomes" id="UP000199423">
    <property type="component" value="Unassembled WGS sequence"/>
</dbReference>
<organism evidence="2 3">
    <name type="scientific">Hyphomicrobium facile</name>
    <dbReference type="NCBI Taxonomy" id="51670"/>
    <lineage>
        <taxon>Bacteria</taxon>
        <taxon>Pseudomonadati</taxon>
        <taxon>Pseudomonadota</taxon>
        <taxon>Alphaproteobacteria</taxon>
        <taxon>Hyphomicrobiales</taxon>
        <taxon>Hyphomicrobiaceae</taxon>
        <taxon>Hyphomicrobium</taxon>
    </lineage>
</organism>
<proteinExistence type="predicted"/>
<protein>
    <submittedName>
        <fullName evidence="2">Uncharacterized protein</fullName>
    </submittedName>
</protein>